<name>A0A1I0BFQ8_9BACT</name>
<evidence type="ECO:0000313" key="2">
    <source>
        <dbReference type="Proteomes" id="UP000198697"/>
    </source>
</evidence>
<evidence type="ECO:0008006" key="3">
    <source>
        <dbReference type="Google" id="ProtNLM"/>
    </source>
</evidence>
<reference evidence="2" key="1">
    <citation type="submission" date="2016-10" db="EMBL/GenBank/DDBJ databases">
        <authorList>
            <person name="Varghese N."/>
            <person name="Submissions S."/>
        </authorList>
    </citation>
    <scope>NUCLEOTIDE SEQUENCE [LARGE SCALE GENOMIC DNA]</scope>
    <source>
        <strain evidence="2">DSM 15310</strain>
    </source>
</reference>
<gene>
    <name evidence="1" type="ORF">SAMN04487998_1057</name>
</gene>
<dbReference type="EMBL" id="FOHS01000001">
    <property type="protein sequence ID" value="SET05718.1"/>
    <property type="molecule type" value="Genomic_DNA"/>
</dbReference>
<proteinExistence type="predicted"/>
<dbReference type="AlphaFoldDB" id="A0A1I0BFQ8"/>
<accession>A0A1I0BFQ8</accession>
<dbReference type="Pfam" id="PF11259">
    <property type="entry name" value="DUF3060"/>
    <property type="match status" value="1"/>
</dbReference>
<protein>
    <recommendedName>
        <fullName evidence="3">DUF3060 domain-containing protein</fullName>
    </recommendedName>
</protein>
<dbReference type="InterPro" id="IPR021417">
    <property type="entry name" value="DUF3060"/>
</dbReference>
<sequence length="144" mass="14818">MLLALAGTGSACSPADSKQEVSYSDVGAVQSADEAASASTVEAGNSGGSMVNIQDAEDIIITGNGSTQTRTATGQDIQVLGNDNKTTFKGQCQEFYVVGNGNVIELENVASIQVTGDNNRVKWYGKEPTVNNLGKGNVLESAGK</sequence>
<dbReference type="Proteomes" id="UP000198697">
    <property type="component" value="Unassembled WGS sequence"/>
</dbReference>
<evidence type="ECO:0000313" key="1">
    <source>
        <dbReference type="EMBL" id="SET05718.1"/>
    </source>
</evidence>
<keyword evidence="2" id="KW-1185">Reference proteome</keyword>
<organism evidence="1 2">
    <name type="scientific">Hymenobacter actinosclerus</name>
    <dbReference type="NCBI Taxonomy" id="82805"/>
    <lineage>
        <taxon>Bacteria</taxon>
        <taxon>Pseudomonadati</taxon>
        <taxon>Bacteroidota</taxon>
        <taxon>Cytophagia</taxon>
        <taxon>Cytophagales</taxon>
        <taxon>Hymenobacteraceae</taxon>
        <taxon>Hymenobacter</taxon>
    </lineage>
</organism>